<dbReference type="RefSeq" id="XP_067919284.1">
    <property type="nucleotide sequence ID" value="XM_068068742.1"/>
</dbReference>
<evidence type="ECO:0008006" key="4">
    <source>
        <dbReference type="Google" id="ProtNLM"/>
    </source>
</evidence>
<gene>
    <name evidence="2" type="ORF">CSUI_008615</name>
</gene>
<dbReference type="AlphaFoldDB" id="A0A2C6KMF4"/>
<dbReference type="Proteomes" id="UP000221165">
    <property type="component" value="Unassembled WGS sequence"/>
</dbReference>
<keyword evidence="1" id="KW-0812">Transmembrane</keyword>
<keyword evidence="1" id="KW-0472">Membrane</keyword>
<accession>A0A2C6KMF4</accession>
<evidence type="ECO:0000256" key="1">
    <source>
        <dbReference type="SAM" id="Phobius"/>
    </source>
</evidence>
<reference evidence="2 3" key="1">
    <citation type="journal article" date="2017" name="Int. J. Parasitol.">
        <title>The genome of the protozoan parasite Cystoisospora suis and a reverse vaccinology approach to identify vaccine candidates.</title>
        <authorList>
            <person name="Palmieri N."/>
            <person name="Shrestha A."/>
            <person name="Ruttkowski B."/>
            <person name="Beck T."/>
            <person name="Vogl C."/>
            <person name="Tomley F."/>
            <person name="Blake D.P."/>
            <person name="Joachim A."/>
        </authorList>
    </citation>
    <scope>NUCLEOTIDE SEQUENCE [LARGE SCALE GENOMIC DNA]</scope>
    <source>
        <strain evidence="2 3">Wien I</strain>
    </source>
</reference>
<evidence type="ECO:0000313" key="2">
    <source>
        <dbReference type="EMBL" id="PHJ17566.1"/>
    </source>
</evidence>
<organism evidence="2 3">
    <name type="scientific">Cystoisospora suis</name>
    <dbReference type="NCBI Taxonomy" id="483139"/>
    <lineage>
        <taxon>Eukaryota</taxon>
        <taxon>Sar</taxon>
        <taxon>Alveolata</taxon>
        <taxon>Apicomplexa</taxon>
        <taxon>Conoidasida</taxon>
        <taxon>Coccidia</taxon>
        <taxon>Eucoccidiorida</taxon>
        <taxon>Eimeriorina</taxon>
        <taxon>Sarcocystidae</taxon>
        <taxon>Cystoisospora</taxon>
    </lineage>
</organism>
<keyword evidence="3" id="KW-1185">Reference proteome</keyword>
<dbReference type="GeneID" id="94431953"/>
<comment type="caution">
    <text evidence="2">The sequence shown here is derived from an EMBL/GenBank/DDBJ whole genome shotgun (WGS) entry which is preliminary data.</text>
</comment>
<dbReference type="VEuPathDB" id="ToxoDB:CSUI_008615"/>
<feature type="transmembrane region" description="Helical" evidence="1">
    <location>
        <begin position="12"/>
        <end position="31"/>
    </location>
</feature>
<proteinExistence type="predicted"/>
<name>A0A2C6KMF4_9APIC</name>
<dbReference type="EMBL" id="MIGC01004876">
    <property type="protein sequence ID" value="PHJ17566.1"/>
    <property type="molecule type" value="Genomic_DNA"/>
</dbReference>
<protein>
    <recommendedName>
        <fullName evidence="4">Transmembrane protein</fullName>
    </recommendedName>
</protein>
<sequence length="180" mass="21457">THAPRSGWGWFFIFFFSQLLVCFIWFIWVALSGDQDRRVVPPPCLRLCRHRYLLVRVCYSLCWPGHSCRNLLDNSLHGFSKKKRSLYCLLILHFRCTFWYRSAESWERDARNPCRYGLVREIILSFTVKAVRHLCVRLGHDPDLLRDFSPEWTPETVQLVFRRRWLGQRGAACGGFCTRR</sequence>
<feature type="non-terminal residue" evidence="2">
    <location>
        <position position="1"/>
    </location>
</feature>
<keyword evidence="1" id="KW-1133">Transmembrane helix</keyword>
<evidence type="ECO:0000313" key="3">
    <source>
        <dbReference type="Proteomes" id="UP000221165"/>
    </source>
</evidence>